<feature type="domain" description="DUF6533" evidence="2">
    <location>
        <begin position="32"/>
        <end position="75"/>
    </location>
</feature>
<reference evidence="3" key="1">
    <citation type="submission" date="2023-03" db="EMBL/GenBank/DDBJ databases">
        <title>Massive genome expansion in bonnet fungi (Mycena s.s.) driven by repeated elements and novel gene families across ecological guilds.</title>
        <authorList>
            <consortium name="Lawrence Berkeley National Laboratory"/>
            <person name="Harder C.B."/>
            <person name="Miyauchi S."/>
            <person name="Viragh M."/>
            <person name="Kuo A."/>
            <person name="Thoen E."/>
            <person name="Andreopoulos B."/>
            <person name="Lu D."/>
            <person name="Skrede I."/>
            <person name="Drula E."/>
            <person name="Henrissat B."/>
            <person name="Morin E."/>
            <person name="Kohler A."/>
            <person name="Barry K."/>
            <person name="LaButti K."/>
            <person name="Morin E."/>
            <person name="Salamov A."/>
            <person name="Lipzen A."/>
            <person name="Mereny Z."/>
            <person name="Hegedus B."/>
            <person name="Baldrian P."/>
            <person name="Stursova M."/>
            <person name="Weitz H."/>
            <person name="Taylor A."/>
            <person name="Grigoriev I.V."/>
            <person name="Nagy L.G."/>
            <person name="Martin F."/>
            <person name="Kauserud H."/>
        </authorList>
    </citation>
    <scope>NUCLEOTIDE SEQUENCE</scope>
    <source>
        <strain evidence="3">CBHHK067</strain>
    </source>
</reference>
<feature type="transmembrane region" description="Helical" evidence="1">
    <location>
        <begin position="162"/>
        <end position="186"/>
    </location>
</feature>
<comment type="caution">
    <text evidence="3">The sequence shown here is derived from an EMBL/GenBank/DDBJ whole genome shotgun (WGS) entry which is preliminary data.</text>
</comment>
<proteinExistence type="predicted"/>
<feature type="transmembrane region" description="Helical" evidence="1">
    <location>
        <begin position="67"/>
        <end position="85"/>
    </location>
</feature>
<evidence type="ECO:0000313" key="4">
    <source>
        <dbReference type="Proteomes" id="UP001221757"/>
    </source>
</evidence>
<organism evidence="3 4">
    <name type="scientific">Mycena rosella</name>
    <name type="common">Pink bonnet</name>
    <name type="synonym">Agaricus rosellus</name>
    <dbReference type="NCBI Taxonomy" id="1033263"/>
    <lineage>
        <taxon>Eukaryota</taxon>
        <taxon>Fungi</taxon>
        <taxon>Dikarya</taxon>
        <taxon>Basidiomycota</taxon>
        <taxon>Agaricomycotina</taxon>
        <taxon>Agaricomycetes</taxon>
        <taxon>Agaricomycetidae</taxon>
        <taxon>Agaricales</taxon>
        <taxon>Marasmiineae</taxon>
        <taxon>Mycenaceae</taxon>
        <taxon>Mycena</taxon>
    </lineage>
</organism>
<gene>
    <name evidence="3" type="ORF">B0H17DRAFT_1057258</name>
</gene>
<dbReference type="EMBL" id="JARKIE010000041">
    <property type="protein sequence ID" value="KAJ7694590.1"/>
    <property type="molecule type" value="Genomic_DNA"/>
</dbReference>
<feature type="transmembrane region" description="Helical" evidence="1">
    <location>
        <begin position="124"/>
        <end position="142"/>
    </location>
</feature>
<keyword evidence="1" id="KW-1133">Transmembrane helix</keyword>
<keyword evidence="1" id="KW-0472">Membrane</keyword>
<dbReference type="AlphaFoldDB" id="A0AAD7DLH9"/>
<protein>
    <recommendedName>
        <fullName evidence="2">DUF6533 domain-containing protein</fullName>
    </recommendedName>
</protein>
<keyword evidence="4" id="KW-1185">Reference proteome</keyword>
<evidence type="ECO:0000313" key="3">
    <source>
        <dbReference type="EMBL" id="KAJ7694590.1"/>
    </source>
</evidence>
<name>A0AAD7DLH9_MYCRO</name>
<sequence length="237" mass="27282">MTLTLSPRETPSPSIPTIPLDVVVSDARLANYFAASAFTILFIDFISTIDEEIHFVWKKPWRVPSVLYNRYMTLFTVVLSMPFMFREVKSDHTEGLASTFLFGSFNLLLMLRVWILYGKTRRMAHILFPMLFCKWIDLLHFSRLTDTLSSQVAVPVMVSSNFAFYAIPPLVVTFAMFVMTIHKCLVTLRADKLADMPIITLFLRDGIVWFIVVFFFYGSELIIWASLRATLTHVLVT</sequence>
<feature type="transmembrane region" description="Helical" evidence="1">
    <location>
        <begin position="97"/>
        <end position="117"/>
    </location>
</feature>
<feature type="transmembrane region" description="Helical" evidence="1">
    <location>
        <begin position="207"/>
        <end position="227"/>
    </location>
</feature>
<dbReference type="InterPro" id="IPR045340">
    <property type="entry name" value="DUF6533"/>
</dbReference>
<evidence type="ECO:0000256" key="1">
    <source>
        <dbReference type="SAM" id="Phobius"/>
    </source>
</evidence>
<accession>A0AAD7DLH9</accession>
<dbReference type="Pfam" id="PF20151">
    <property type="entry name" value="DUF6533"/>
    <property type="match status" value="1"/>
</dbReference>
<dbReference type="Proteomes" id="UP001221757">
    <property type="component" value="Unassembled WGS sequence"/>
</dbReference>
<keyword evidence="1" id="KW-0812">Transmembrane</keyword>
<evidence type="ECO:0000259" key="2">
    <source>
        <dbReference type="Pfam" id="PF20151"/>
    </source>
</evidence>